<evidence type="ECO:0000313" key="2">
    <source>
        <dbReference type="EMBL" id="WMD20261.1"/>
    </source>
</evidence>
<sequence length="312" mass="33931">MTHSTVERTTPIAWGIWLSAHAGQPYEGMHVHSLQEQPLCLHAVTGKLVPYDALGVTGTEHSLFGVGDDQRAWVQNSCATLSCRVNGAEMRPGERWALADRDEITVGLARLSVLEADSPQQWDAWGGSRPGHVLDDEAAALEALRALNNIEMHTGAFSPEDRRHSRGGAAADVTPNETQDPLLSLATEFDQAILGTHQGLRPMHAAAPGLPSSTLPPPPDPFEDASDRPTTRMLLEGLLPEATDIDSILGDMNEFNESQLFAPTPNQDVLRLLAEQSAAHLPEKNIASLARREHHDLSIDSHFEQDLSESTH</sequence>
<dbReference type="Proteomes" id="UP001234798">
    <property type="component" value="Chromosome"/>
</dbReference>
<dbReference type="RefSeq" id="WP_306943316.1">
    <property type="nucleotide sequence ID" value="NZ_CP132976.1"/>
</dbReference>
<feature type="region of interest" description="Disordered" evidence="1">
    <location>
        <begin position="155"/>
        <end position="176"/>
    </location>
</feature>
<proteinExistence type="predicted"/>
<feature type="region of interest" description="Disordered" evidence="1">
    <location>
        <begin position="203"/>
        <end position="228"/>
    </location>
</feature>
<protein>
    <submittedName>
        <fullName evidence="2">TagK domain-containing protein</fullName>
    </submittedName>
</protein>
<dbReference type="EMBL" id="CP132976">
    <property type="protein sequence ID" value="WMD20261.1"/>
    <property type="molecule type" value="Genomic_DNA"/>
</dbReference>
<keyword evidence="3" id="KW-1185">Reference proteome</keyword>
<accession>A0ABY9LZR6</accession>
<evidence type="ECO:0000313" key="3">
    <source>
        <dbReference type="Proteomes" id="UP001234798"/>
    </source>
</evidence>
<gene>
    <name evidence="2" type="ORF">RAS12_27245</name>
</gene>
<name>A0ABY9LZR6_9BURK</name>
<organism evidence="2 3">
    <name type="scientific">Achromobacter seleniivolatilans</name>
    <dbReference type="NCBI Taxonomy" id="3047478"/>
    <lineage>
        <taxon>Bacteria</taxon>
        <taxon>Pseudomonadati</taxon>
        <taxon>Pseudomonadota</taxon>
        <taxon>Betaproteobacteria</taxon>
        <taxon>Burkholderiales</taxon>
        <taxon>Alcaligenaceae</taxon>
        <taxon>Achromobacter</taxon>
    </lineage>
</organism>
<evidence type="ECO:0000256" key="1">
    <source>
        <dbReference type="SAM" id="MobiDB-lite"/>
    </source>
</evidence>
<dbReference type="InterPro" id="IPR047914">
    <property type="entry name" value="TagK-like_C"/>
</dbReference>
<reference evidence="2 3" key="1">
    <citation type="submission" date="2023-08" db="EMBL/GenBank/DDBJ databases">
        <title>Achromobacter seleniivolatilans sp. nov., isolated from seleniferous soil.</title>
        <authorList>
            <person name="Zhang S."/>
            <person name="Li K."/>
            <person name="Peng J."/>
            <person name="Zhao Q."/>
            <person name="Wang H."/>
            <person name="Guo Y."/>
        </authorList>
    </citation>
    <scope>NUCLEOTIDE SEQUENCE [LARGE SCALE GENOMIC DNA]</scope>
    <source>
        <strain evidence="2 3">R39</strain>
    </source>
</reference>
<dbReference type="NCBIfam" id="NF033419">
    <property type="entry name" value="T6SS_TagK_dom"/>
    <property type="match status" value="1"/>
</dbReference>